<accession>A0A679FQN3</accession>
<evidence type="ECO:0000313" key="1">
    <source>
        <dbReference type="EMBL" id="BBW96046.1"/>
    </source>
</evidence>
<organism evidence="1 2">
    <name type="scientific">Geobacillus subterraneus</name>
    <dbReference type="NCBI Taxonomy" id="129338"/>
    <lineage>
        <taxon>Bacteria</taxon>
        <taxon>Bacillati</taxon>
        <taxon>Bacillota</taxon>
        <taxon>Bacilli</taxon>
        <taxon>Bacillales</taxon>
        <taxon>Anoxybacillaceae</taxon>
        <taxon>Geobacillus</taxon>
    </lineage>
</organism>
<dbReference type="Pfam" id="PF10752">
    <property type="entry name" value="DUF2533"/>
    <property type="match status" value="1"/>
</dbReference>
<proteinExistence type="predicted"/>
<dbReference type="InterPro" id="IPR019688">
    <property type="entry name" value="DUF2533"/>
</dbReference>
<dbReference type="RefSeq" id="WP_051962699.1">
    <property type="nucleotide sequence ID" value="NZ_AP022557.1"/>
</dbReference>
<sequence>MSEVHQAITAHVQKQHAVLKKFSMLDAERERHIEEAVERCRRGEPFTVELINEVTKQMNELAKGGLVPVRRYVTPEMVRDYVSRLEGKRPPQGNREDGQHA</sequence>
<dbReference type="AlphaFoldDB" id="A0A679FQN3"/>
<keyword evidence="2" id="KW-1185">Reference proteome</keyword>
<evidence type="ECO:0000313" key="2">
    <source>
        <dbReference type="Proteomes" id="UP000501421"/>
    </source>
</evidence>
<gene>
    <name evidence="1" type="primary">ypbS</name>
    <name evidence="1" type="ORF">GsuE55_08790</name>
</gene>
<dbReference type="EMBL" id="AP022557">
    <property type="protein sequence ID" value="BBW96046.1"/>
    <property type="molecule type" value="Genomic_DNA"/>
</dbReference>
<reference evidence="2" key="1">
    <citation type="journal article" date="2020" name="Microbiol. Resour. Announc.">
        <title>Complete Genome Sequence of Geobacillus sp. Strain E55-1, Isolated from Mine Geyser in Japan.</title>
        <authorList>
            <person name="Miyazaki K."/>
            <person name="Hase E."/>
            <person name="Tokito N."/>
        </authorList>
    </citation>
    <scope>NUCLEOTIDE SEQUENCE [LARGE SCALE GENOMIC DNA]</scope>
    <source>
        <strain evidence="2">E55-1</strain>
    </source>
</reference>
<name>A0A679FQN3_9BACL</name>
<dbReference type="Proteomes" id="UP000501421">
    <property type="component" value="Chromosome"/>
</dbReference>
<protein>
    <recommendedName>
        <fullName evidence="3">DUF2533 domain-containing protein</fullName>
    </recommendedName>
</protein>
<evidence type="ECO:0008006" key="3">
    <source>
        <dbReference type="Google" id="ProtNLM"/>
    </source>
</evidence>